<accession>A0A6P2SXZ5</accession>
<proteinExistence type="predicted"/>
<evidence type="ECO:0000313" key="1">
    <source>
        <dbReference type="EMBL" id="VWC50257.1"/>
    </source>
</evidence>
<dbReference type="AlphaFoldDB" id="A0A6P2SXZ5"/>
<evidence type="ECO:0000313" key="2">
    <source>
        <dbReference type="Proteomes" id="UP000494218"/>
    </source>
</evidence>
<reference evidence="1 2" key="1">
    <citation type="submission" date="2019-09" db="EMBL/GenBank/DDBJ databases">
        <authorList>
            <person name="Depoorter E."/>
        </authorList>
    </citation>
    <scope>NUCLEOTIDE SEQUENCE [LARGE SCALE GENOMIC DNA]</scope>
    <source>
        <strain evidence="1">LMG 23254</strain>
    </source>
</reference>
<name>A0A6P2SXZ5_BURL3</name>
<protein>
    <submittedName>
        <fullName evidence="1">Uncharacterized protein</fullName>
    </submittedName>
</protein>
<dbReference type="EMBL" id="CABVPW010000067">
    <property type="protein sequence ID" value="VWC50257.1"/>
    <property type="molecule type" value="Genomic_DNA"/>
</dbReference>
<organism evidence="1 2">
    <name type="scientific">Burkholderia lata (strain ATCC 17760 / DSM 23089 / LMG 22485 / NCIMB 9086 / R18194 / 383)</name>
    <dbReference type="NCBI Taxonomy" id="482957"/>
    <lineage>
        <taxon>Bacteria</taxon>
        <taxon>Pseudomonadati</taxon>
        <taxon>Pseudomonadota</taxon>
        <taxon>Betaproteobacteria</taxon>
        <taxon>Burkholderiales</taxon>
        <taxon>Burkholderiaceae</taxon>
        <taxon>Burkholderia</taxon>
        <taxon>Burkholderia cepacia complex</taxon>
    </lineage>
</organism>
<sequence length="62" mass="6669">MQFCSGSADVPFGPERLQHNQKVEIETCQIQGLHAAQIIECKQTPGVRCSVAIEAVALNESG</sequence>
<gene>
    <name evidence="1" type="ORF">BLA23254_07748</name>
</gene>
<dbReference type="Proteomes" id="UP000494218">
    <property type="component" value="Unassembled WGS sequence"/>
</dbReference>